<dbReference type="Pfam" id="PF13668">
    <property type="entry name" value="Ferritin_2"/>
    <property type="match status" value="1"/>
</dbReference>
<name>A0A7K1TEF7_9BACT</name>
<dbReference type="InterPro" id="IPR006311">
    <property type="entry name" value="TAT_signal"/>
</dbReference>
<sequence length="230" mass="24253">MHLSSWASRTLRRRTFLRVAGSATATAGLALAGCSANDPEPTTTTPTYALTNDDTGQLNYFYLLKQLQVAFYQKVTATVPADLTGADLLTVTDLRDHEIVQQLSLGYALGATAALPQLIFDFSTLPLTTRAGVLAAAQTFEDLCSAALTFSVPFLTTADTLRFMLKIASVEARHAATVRDLLAPTTLAAPDAVLTSGGPLANIATPADVLKAITPYITLAVIDVSLLPIA</sequence>
<dbReference type="AlphaFoldDB" id="A0A7K1TEF7"/>
<dbReference type="SUPFAM" id="SSF47240">
    <property type="entry name" value="Ferritin-like"/>
    <property type="match status" value="1"/>
</dbReference>
<protein>
    <submittedName>
        <fullName evidence="2">Ferritin-like domain-containing protein</fullName>
    </submittedName>
</protein>
<accession>A0A7K1TEF7</accession>
<evidence type="ECO:0000313" key="3">
    <source>
        <dbReference type="Proteomes" id="UP000441336"/>
    </source>
</evidence>
<feature type="chain" id="PRO_5029531822" evidence="1">
    <location>
        <begin position="33"/>
        <end position="230"/>
    </location>
</feature>
<dbReference type="EMBL" id="WQKZ01000002">
    <property type="protein sequence ID" value="MVN76787.1"/>
    <property type="molecule type" value="Genomic_DNA"/>
</dbReference>
<proteinExistence type="predicted"/>
<feature type="signal peptide" evidence="1">
    <location>
        <begin position="1"/>
        <end position="32"/>
    </location>
</feature>
<reference evidence="2 3" key="1">
    <citation type="submission" date="2019-12" db="EMBL/GenBank/DDBJ databases">
        <title>Hymenobacter sp. HMF4947 Genome sequencing and assembly.</title>
        <authorList>
            <person name="Kang H."/>
            <person name="Cha I."/>
            <person name="Kim H."/>
            <person name="Joh K."/>
        </authorList>
    </citation>
    <scope>NUCLEOTIDE SEQUENCE [LARGE SCALE GENOMIC DNA]</scope>
    <source>
        <strain evidence="2 3">HMF4947</strain>
    </source>
</reference>
<evidence type="ECO:0000313" key="2">
    <source>
        <dbReference type="EMBL" id="MVN76787.1"/>
    </source>
</evidence>
<dbReference type="InterPro" id="IPR009078">
    <property type="entry name" value="Ferritin-like_SF"/>
</dbReference>
<dbReference type="PROSITE" id="PS51318">
    <property type="entry name" value="TAT"/>
    <property type="match status" value="1"/>
</dbReference>
<organism evidence="2 3">
    <name type="scientific">Hymenobacter ginkgonis</name>
    <dbReference type="NCBI Taxonomy" id="2682976"/>
    <lineage>
        <taxon>Bacteria</taxon>
        <taxon>Pseudomonadati</taxon>
        <taxon>Bacteroidota</taxon>
        <taxon>Cytophagia</taxon>
        <taxon>Cytophagales</taxon>
        <taxon>Hymenobacteraceae</taxon>
        <taxon>Hymenobacter</taxon>
    </lineage>
</organism>
<comment type="caution">
    <text evidence="2">The sequence shown here is derived from an EMBL/GenBank/DDBJ whole genome shotgun (WGS) entry which is preliminary data.</text>
</comment>
<keyword evidence="3" id="KW-1185">Reference proteome</keyword>
<gene>
    <name evidence="2" type="ORF">GO988_10680</name>
</gene>
<keyword evidence="1" id="KW-0732">Signal</keyword>
<evidence type="ECO:0000256" key="1">
    <source>
        <dbReference type="SAM" id="SignalP"/>
    </source>
</evidence>
<dbReference type="RefSeq" id="WP_157565020.1">
    <property type="nucleotide sequence ID" value="NZ_WQKZ01000002.1"/>
</dbReference>
<dbReference type="Proteomes" id="UP000441336">
    <property type="component" value="Unassembled WGS sequence"/>
</dbReference>